<keyword evidence="2" id="KW-1185">Reference proteome</keyword>
<protein>
    <submittedName>
        <fullName evidence="1">Uncharacterized protein</fullName>
    </submittedName>
</protein>
<dbReference type="AlphaFoldDB" id="A0ABC8SA20"/>
<dbReference type="EMBL" id="CAUOFW020002480">
    <property type="protein sequence ID" value="CAK9154024.1"/>
    <property type="molecule type" value="Genomic_DNA"/>
</dbReference>
<gene>
    <name evidence="1" type="ORF">ILEXP_LOCUS22327</name>
</gene>
<feature type="non-terminal residue" evidence="1">
    <location>
        <position position="1"/>
    </location>
</feature>
<dbReference type="Proteomes" id="UP001642360">
    <property type="component" value="Unassembled WGS sequence"/>
</dbReference>
<proteinExistence type="predicted"/>
<accession>A0ABC8SA20</accession>
<evidence type="ECO:0000313" key="2">
    <source>
        <dbReference type="Proteomes" id="UP001642360"/>
    </source>
</evidence>
<evidence type="ECO:0000313" key="1">
    <source>
        <dbReference type="EMBL" id="CAK9154024.1"/>
    </source>
</evidence>
<name>A0ABC8SA20_9AQUA</name>
<comment type="caution">
    <text evidence="1">The sequence shown here is derived from an EMBL/GenBank/DDBJ whole genome shotgun (WGS) entry which is preliminary data.</text>
</comment>
<sequence>CWLSVGLRFLGSGVVGCGLLAAVSVDWTVCLSVWVAGCCVGGVGSRWYHCWQFRRWVAVTWRRG</sequence>
<reference evidence="1 2" key="1">
    <citation type="submission" date="2024-02" db="EMBL/GenBank/DDBJ databases">
        <authorList>
            <person name="Vignale AGUSTIN F."/>
            <person name="Sosa J E."/>
            <person name="Modenutti C."/>
        </authorList>
    </citation>
    <scope>NUCLEOTIDE SEQUENCE [LARGE SCALE GENOMIC DNA]</scope>
</reference>
<organism evidence="1 2">
    <name type="scientific">Ilex paraguariensis</name>
    <name type="common">yerba mate</name>
    <dbReference type="NCBI Taxonomy" id="185542"/>
    <lineage>
        <taxon>Eukaryota</taxon>
        <taxon>Viridiplantae</taxon>
        <taxon>Streptophyta</taxon>
        <taxon>Embryophyta</taxon>
        <taxon>Tracheophyta</taxon>
        <taxon>Spermatophyta</taxon>
        <taxon>Magnoliopsida</taxon>
        <taxon>eudicotyledons</taxon>
        <taxon>Gunneridae</taxon>
        <taxon>Pentapetalae</taxon>
        <taxon>asterids</taxon>
        <taxon>campanulids</taxon>
        <taxon>Aquifoliales</taxon>
        <taxon>Aquifoliaceae</taxon>
        <taxon>Ilex</taxon>
    </lineage>
</organism>